<protein>
    <recommendedName>
        <fullName evidence="4">BED-type domain-containing protein</fullName>
    </recommendedName>
</protein>
<sequence>MEIRRGVGSSSSSITQMRACASVGLGGATDGHPRAAAPLPPPPAGPAVAAASQDHNDGDINKVWMHGSKLAGQGFKCGYCGTTNKGGGATRFRDHLGCIVGEVKSCPSVPRVVRDAMRELRKTSLGNKREKRERMLRLERDLMQGLQGQEVVNLASDEEDQVRLNIRQQLGDKNLSRAIERRCGSGKGVRVSVGKIV</sequence>
<dbReference type="EMBL" id="CM027683">
    <property type="protein sequence ID" value="KAG0532114.1"/>
    <property type="molecule type" value="Genomic_DNA"/>
</dbReference>
<reference evidence="2" key="2">
    <citation type="submission" date="2020-10" db="EMBL/GenBank/DDBJ databases">
        <authorList>
            <person name="Cooper E.A."/>
            <person name="Brenton Z.W."/>
            <person name="Flinn B.S."/>
            <person name="Jenkins J."/>
            <person name="Shu S."/>
            <person name="Flowers D."/>
            <person name="Luo F."/>
            <person name="Wang Y."/>
            <person name="Xia P."/>
            <person name="Barry K."/>
            <person name="Daum C."/>
            <person name="Lipzen A."/>
            <person name="Yoshinaga Y."/>
            <person name="Schmutz J."/>
            <person name="Saski C."/>
            <person name="Vermerris W."/>
            <person name="Kresovich S."/>
        </authorList>
    </citation>
    <scope>NUCLEOTIDE SEQUENCE</scope>
</reference>
<reference evidence="2" key="1">
    <citation type="journal article" date="2019" name="BMC Genomics">
        <title>A new reference genome for Sorghum bicolor reveals high levels of sequence similarity between sweet and grain genotypes: implications for the genetics of sugar metabolism.</title>
        <authorList>
            <person name="Cooper E.A."/>
            <person name="Brenton Z.W."/>
            <person name="Flinn B.S."/>
            <person name="Jenkins J."/>
            <person name="Shu S."/>
            <person name="Flowers D."/>
            <person name="Luo F."/>
            <person name="Wang Y."/>
            <person name="Xia P."/>
            <person name="Barry K."/>
            <person name="Daum C."/>
            <person name="Lipzen A."/>
            <person name="Yoshinaga Y."/>
            <person name="Schmutz J."/>
            <person name="Saski C."/>
            <person name="Vermerris W."/>
            <person name="Kresovich S."/>
        </authorList>
    </citation>
    <scope>NUCLEOTIDE SEQUENCE</scope>
</reference>
<organism evidence="2 3">
    <name type="scientific">Sorghum bicolor</name>
    <name type="common">Sorghum</name>
    <name type="synonym">Sorghum vulgare</name>
    <dbReference type="NCBI Taxonomy" id="4558"/>
    <lineage>
        <taxon>Eukaryota</taxon>
        <taxon>Viridiplantae</taxon>
        <taxon>Streptophyta</taxon>
        <taxon>Embryophyta</taxon>
        <taxon>Tracheophyta</taxon>
        <taxon>Spermatophyta</taxon>
        <taxon>Magnoliopsida</taxon>
        <taxon>Liliopsida</taxon>
        <taxon>Poales</taxon>
        <taxon>Poaceae</taxon>
        <taxon>PACMAD clade</taxon>
        <taxon>Panicoideae</taxon>
        <taxon>Andropogonodae</taxon>
        <taxon>Andropogoneae</taxon>
        <taxon>Sorghinae</taxon>
        <taxon>Sorghum</taxon>
    </lineage>
</organism>
<name>A0A921R2D0_SORBI</name>
<dbReference type="Proteomes" id="UP000807115">
    <property type="component" value="Chromosome 4"/>
</dbReference>
<feature type="region of interest" description="Disordered" evidence="1">
    <location>
        <begin position="25"/>
        <end position="54"/>
    </location>
</feature>
<evidence type="ECO:0008006" key="4">
    <source>
        <dbReference type="Google" id="ProtNLM"/>
    </source>
</evidence>
<evidence type="ECO:0000313" key="3">
    <source>
        <dbReference type="Proteomes" id="UP000807115"/>
    </source>
</evidence>
<comment type="caution">
    <text evidence="2">The sequence shown here is derived from an EMBL/GenBank/DDBJ whole genome shotgun (WGS) entry which is preliminary data.</text>
</comment>
<gene>
    <name evidence="2" type="ORF">BDA96_04G080400</name>
</gene>
<evidence type="ECO:0000313" key="2">
    <source>
        <dbReference type="EMBL" id="KAG0532114.1"/>
    </source>
</evidence>
<proteinExistence type="predicted"/>
<evidence type="ECO:0000256" key="1">
    <source>
        <dbReference type="SAM" id="MobiDB-lite"/>
    </source>
</evidence>
<dbReference type="PANTHER" id="PTHR46951:SF2">
    <property type="entry name" value="BED-TYPE DOMAIN-CONTAINING PROTEIN"/>
    <property type="match status" value="1"/>
</dbReference>
<dbReference type="AlphaFoldDB" id="A0A921R2D0"/>
<accession>A0A921R2D0</accession>
<dbReference type="PANTHER" id="PTHR46951">
    <property type="entry name" value="BED-TYPE DOMAIN-CONTAINING PROTEIN"/>
    <property type="match status" value="1"/>
</dbReference>